<keyword evidence="4" id="KW-1185">Reference proteome</keyword>
<dbReference type="EMBL" id="JAWIIJ010000006">
    <property type="protein sequence ID" value="MDV2079177.1"/>
    <property type="molecule type" value="Genomic_DNA"/>
</dbReference>
<accession>A0ABU3VY04</accession>
<feature type="compositionally biased region" description="Basic and acidic residues" evidence="1">
    <location>
        <begin position="25"/>
        <end position="34"/>
    </location>
</feature>
<proteinExistence type="predicted"/>
<evidence type="ECO:0000313" key="4">
    <source>
        <dbReference type="Proteomes" id="UP001269819"/>
    </source>
</evidence>
<feature type="signal peptide" evidence="2">
    <location>
        <begin position="1"/>
        <end position="22"/>
    </location>
</feature>
<gene>
    <name evidence="3" type="ORF">RYS15_10785</name>
</gene>
<comment type="caution">
    <text evidence="3">The sequence shown here is derived from an EMBL/GenBank/DDBJ whole genome shotgun (WGS) entry which is preliminary data.</text>
</comment>
<feature type="chain" id="PRO_5046079336" evidence="2">
    <location>
        <begin position="23"/>
        <end position="57"/>
    </location>
</feature>
<protein>
    <submittedName>
        <fullName evidence="3">Uncharacterized protein</fullName>
    </submittedName>
</protein>
<evidence type="ECO:0000256" key="1">
    <source>
        <dbReference type="SAM" id="MobiDB-lite"/>
    </source>
</evidence>
<evidence type="ECO:0000313" key="3">
    <source>
        <dbReference type="EMBL" id="MDV2079177.1"/>
    </source>
</evidence>
<feature type="compositionally biased region" description="Basic and acidic residues" evidence="1">
    <location>
        <begin position="48"/>
        <end position="57"/>
    </location>
</feature>
<sequence length="57" mass="6198">MRKIALISLMTLMSIASLQANASLADRKSDEARTEAPQPSPYSGQVVHRGEVRTDKA</sequence>
<organism evidence="3 4">
    <name type="scientific">Marinobacter xestospongiae</name>
    <dbReference type="NCBI Taxonomy" id="994319"/>
    <lineage>
        <taxon>Bacteria</taxon>
        <taxon>Pseudomonadati</taxon>
        <taxon>Pseudomonadota</taxon>
        <taxon>Gammaproteobacteria</taxon>
        <taxon>Pseudomonadales</taxon>
        <taxon>Marinobacteraceae</taxon>
        <taxon>Marinobacter</taxon>
    </lineage>
</organism>
<dbReference type="RefSeq" id="WP_227175775.1">
    <property type="nucleotide sequence ID" value="NZ_BAABBC010000006.1"/>
</dbReference>
<reference evidence="3 4" key="1">
    <citation type="submission" date="2023-10" db="EMBL/GenBank/DDBJ databases">
        <title>Characteristics and mechanism of a salt-tolerant marine origin heterotrophic nitrifying- aerobic denitrifying bacteria Marinobacter xestospongiae HN1.</title>
        <authorList>
            <person name="Qi R."/>
        </authorList>
    </citation>
    <scope>NUCLEOTIDE SEQUENCE [LARGE SCALE GENOMIC DNA]</scope>
    <source>
        <strain evidence="3 4">HN1</strain>
    </source>
</reference>
<dbReference type="Proteomes" id="UP001269819">
    <property type="component" value="Unassembled WGS sequence"/>
</dbReference>
<evidence type="ECO:0000256" key="2">
    <source>
        <dbReference type="SAM" id="SignalP"/>
    </source>
</evidence>
<keyword evidence="2" id="KW-0732">Signal</keyword>
<name>A0ABU3VY04_9GAMM</name>
<feature type="region of interest" description="Disordered" evidence="1">
    <location>
        <begin position="24"/>
        <end position="57"/>
    </location>
</feature>